<dbReference type="Proteomes" id="UP001152747">
    <property type="component" value="Unassembled WGS sequence"/>
</dbReference>
<reference evidence="1" key="1">
    <citation type="submission" date="2022-11" db="EMBL/GenBank/DDBJ databases">
        <authorList>
            <person name="Kikuchi T."/>
        </authorList>
    </citation>
    <scope>NUCLEOTIDE SEQUENCE</scope>
    <source>
        <strain evidence="1">PS1010</strain>
    </source>
</reference>
<keyword evidence="2" id="KW-1185">Reference proteome</keyword>
<evidence type="ECO:0008006" key="3">
    <source>
        <dbReference type="Google" id="ProtNLM"/>
    </source>
</evidence>
<dbReference type="EMBL" id="CANHGI010000003">
    <property type="protein sequence ID" value="CAI5444163.1"/>
    <property type="molecule type" value="Genomic_DNA"/>
</dbReference>
<name>A0A9P1IGJ4_9PELO</name>
<sequence>MGSCFSQEKTIQKYSKIRGWFDLPYDVRILIIDYLDLRTRTKLARCSLACLKEILMSWNFVDEIHIQDYIKKDLRHIGIVLISKNEEWTLRIVELPSPGNIIVRWEIPHPNGKTEIISTRGFRNLKPLRFLLVNFRMFVKRNSKSLKSIRIHINDFPYHKCNIKSLQNPGLQDLILPQNTVHKVDPIACGFIDLDTIFRFQHIIEVPNLKLDYFPKIKMKFAVLNAPIFNLEELEDFLRHCLIEEDIDEDFKAIEIMLKDATMPDINKKKLIEVIRKYADNECEKLPGYPEERRVFYRISKFSKRKARAISLEDDCLQYHTLEK</sequence>
<gene>
    <name evidence="1" type="ORF">CAMP_LOCUS6800</name>
</gene>
<organism evidence="1 2">
    <name type="scientific">Caenorhabditis angaria</name>
    <dbReference type="NCBI Taxonomy" id="860376"/>
    <lineage>
        <taxon>Eukaryota</taxon>
        <taxon>Metazoa</taxon>
        <taxon>Ecdysozoa</taxon>
        <taxon>Nematoda</taxon>
        <taxon>Chromadorea</taxon>
        <taxon>Rhabditida</taxon>
        <taxon>Rhabditina</taxon>
        <taxon>Rhabditomorpha</taxon>
        <taxon>Rhabditoidea</taxon>
        <taxon>Rhabditidae</taxon>
        <taxon>Peloderinae</taxon>
        <taxon>Caenorhabditis</taxon>
    </lineage>
</organism>
<proteinExistence type="predicted"/>
<evidence type="ECO:0000313" key="1">
    <source>
        <dbReference type="EMBL" id="CAI5444163.1"/>
    </source>
</evidence>
<comment type="caution">
    <text evidence="1">The sequence shown here is derived from an EMBL/GenBank/DDBJ whole genome shotgun (WGS) entry which is preliminary data.</text>
</comment>
<accession>A0A9P1IGJ4</accession>
<protein>
    <recommendedName>
        <fullName evidence="3">F-box domain-containing protein</fullName>
    </recommendedName>
</protein>
<evidence type="ECO:0000313" key="2">
    <source>
        <dbReference type="Proteomes" id="UP001152747"/>
    </source>
</evidence>
<dbReference type="AlphaFoldDB" id="A0A9P1IGJ4"/>